<evidence type="ECO:0000259" key="6">
    <source>
        <dbReference type="Pfam" id="PF07980"/>
    </source>
</evidence>
<dbReference type="EMBL" id="CP067018">
    <property type="protein sequence ID" value="QQN60725.1"/>
    <property type="molecule type" value="Genomic_DNA"/>
</dbReference>
<dbReference type="Proteomes" id="UP000595426">
    <property type="component" value="Chromosome"/>
</dbReference>
<feature type="domain" description="SusD-like N-terminal" evidence="7">
    <location>
        <begin position="93"/>
        <end position="228"/>
    </location>
</feature>
<protein>
    <submittedName>
        <fullName evidence="8">RagB/SusD family nutrient uptake outer membrane protein</fullName>
    </submittedName>
</protein>
<dbReference type="Pfam" id="PF07980">
    <property type="entry name" value="SusD_RagB"/>
    <property type="match status" value="1"/>
</dbReference>
<comment type="similarity">
    <text evidence="2">Belongs to the SusD family.</text>
</comment>
<organism evidence="8 9">
    <name type="scientific">Elizabethkingia bruuniana</name>
    <dbReference type="NCBI Taxonomy" id="1756149"/>
    <lineage>
        <taxon>Bacteria</taxon>
        <taxon>Pseudomonadati</taxon>
        <taxon>Bacteroidota</taxon>
        <taxon>Flavobacteriia</taxon>
        <taxon>Flavobacteriales</taxon>
        <taxon>Weeksellaceae</taxon>
        <taxon>Elizabethkingia</taxon>
    </lineage>
</organism>
<accession>A0A7T7V2L0</accession>
<reference evidence="8 9" key="1">
    <citation type="submission" date="2020-12" db="EMBL/GenBank/DDBJ databases">
        <title>FDA dAtabase for Regulatory Grade micrObial Sequences (FDA-ARGOS): Supporting development and validation of Infectious Disease Dx tests.</title>
        <authorList>
            <person name="Kerrigan L."/>
            <person name="Long C."/>
            <person name="Tallon L."/>
            <person name="Sadzewicz L."/>
            <person name="Zhao X."/>
            <person name="Boylan J."/>
            <person name="Ott S."/>
            <person name="Bowen H."/>
            <person name="Vavikolanu K."/>
            <person name="Mehta A."/>
            <person name="Aluvathingal J."/>
            <person name="Nadendla S."/>
            <person name="Yan Y."/>
            <person name="Sichtig H."/>
        </authorList>
    </citation>
    <scope>NUCLEOTIDE SEQUENCE [LARGE SCALE GENOMIC DNA]</scope>
    <source>
        <strain evidence="8 9">FDAARGOS_1031</strain>
    </source>
</reference>
<evidence type="ECO:0000256" key="4">
    <source>
        <dbReference type="ARBA" id="ARBA00023136"/>
    </source>
</evidence>
<dbReference type="Gene3D" id="1.25.40.390">
    <property type="match status" value="1"/>
</dbReference>
<dbReference type="AlphaFoldDB" id="A0A7T7V2L0"/>
<evidence type="ECO:0000256" key="5">
    <source>
        <dbReference type="ARBA" id="ARBA00023237"/>
    </source>
</evidence>
<dbReference type="RefSeq" id="WP_034871626.1">
    <property type="nucleotide sequence ID" value="NZ_CBCSDR010000002.1"/>
</dbReference>
<dbReference type="InterPro" id="IPR033985">
    <property type="entry name" value="SusD-like_N"/>
</dbReference>
<dbReference type="Pfam" id="PF14322">
    <property type="entry name" value="SusD-like_3"/>
    <property type="match status" value="1"/>
</dbReference>
<dbReference type="OrthoDB" id="621570at2"/>
<dbReference type="InterPro" id="IPR011990">
    <property type="entry name" value="TPR-like_helical_dom_sf"/>
</dbReference>
<feature type="domain" description="RagB/SusD" evidence="6">
    <location>
        <begin position="270"/>
        <end position="568"/>
    </location>
</feature>
<comment type="subcellular location">
    <subcellularLocation>
        <location evidence="1">Cell outer membrane</location>
    </subcellularLocation>
</comment>
<evidence type="ECO:0000256" key="2">
    <source>
        <dbReference type="ARBA" id="ARBA00006275"/>
    </source>
</evidence>
<keyword evidence="4" id="KW-0472">Membrane</keyword>
<evidence type="ECO:0000256" key="3">
    <source>
        <dbReference type="ARBA" id="ARBA00022729"/>
    </source>
</evidence>
<dbReference type="SUPFAM" id="SSF48452">
    <property type="entry name" value="TPR-like"/>
    <property type="match status" value="1"/>
</dbReference>
<evidence type="ECO:0000313" key="9">
    <source>
        <dbReference type="Proteomes" id="UP000595426"/>
    </source>
</evidence>
<sequence>MKKIILSSIALIGLIGCNIDRAPYDGGITDQVVTSETGLKQLLNGIYAKVRGGDVINQKGSDYGISMNYYRNGTYGADEVNLSGTTTDPLMGYYSLVRDASNARMVVAWNDGFSAINAINSIFKNLNEGRSEALDHMLGEAYYLRAFINFNMLLHYSKPYNQGRGNLGIPLKYTTDESDRPNRATVGESYDAVVKDLLSAERLMTGDSKNNIKATQAAAQALLARVYLYMDNNPKALEYADKVISSGKYSLVSTAELPTYAQKVPENNSETIFAVRYDTSSTYIYNPDYMLGSMYTVINNEGWGEMYAADPYIQLLQRFPQDVRNKFIQQDYKLDTQTKKKAPVVYWTEYVASRFRYEYKFYPANVDANGNYISFTKDGNTYPISSEDVNYGGPTYTKYFTTINGQKQYLTRDYEMNNRGGFPKYYINKLSLQEGYSQLYSPVISRLAELYLIRAEVKAKSGDITGALNDVNIIRRRANAPEFASLPAGKTALDVVLDERWLEFAFESQRKFDLIRNNRAIDRKFPGVHLNETRMKLGKEIIQPTDNDLQCDIPQSQINLQPGLQQNPL</sequence>
<keyword evidence="5" id="KW-0998">Cell outer membrane</keyword>
<evidence type="ECO:0000259" key="7">
    <source>
        <dbReference type="Pfam" id="PF14322"/>
    </source>
</evidence>
<proteinExistence type="inferred from homology"/>
<name>A0A7T7V2L0_9FLAO</name>
<keyword evidence="9" id="KW-1185">Reference proteome</keyword>
<evidence type="ECO:0000256" key="1">
    <source>
        <dbReference type="ARBA" id="ARBA00004442"/>
    </source>
</evidence>
<gene>
    <name evidence="8" type="ORF">I6H88_09195</name>
</gene>
<keyword evidence="3" id="KW-0732">Signal</keyword>
<dbReference type="GO" id="GO:0009279">
    <property type="term" value="C:cell outer membrane"/>
    <property type="evidence" value="ECO:0007669"/>
    <property type="project" value="UniProtKB-SubCell"/>
</dbReference>
<dbReference type="GeneID" id="93135046"/>
<evidence type="ECO:0000313" key="8">
    <source>
        <dbReference type="EMBL" id="QQN60725.1"/>
    </source>
</evidence>
<dbReference type="KEGG" id="egm:AYC65_19165"/>
<dbReference type="PROSITE" id="PS51257">
    <property type="entry name" value="PROKAR_LIPOPROTEIN"/>
    <property type="match status" value="1"/>
</dbReference>
<dbReference type="InterPro" id="IPR012944">
    <property type="entry name" value="SusD_RagB_dom"/>
</dbReference>